<comment type="caution">
    <text evidence="1">The sequence shown here is derived from an EMBL/GenBank/DDBJ whole genome shotgun (WGS) entry which is preliminary data.</text>
</comment>
<dbReference type="Proteomes" id="UP000230002">
    <property type="component" value="Unassembled WGS sequence"/>
</dbReference>
<proteinExistence type="predicted"/>
<evidence type="ECO:0000313" key="2">
    <source>
        <dbReference type="Proteomes" id="UP000230002"/>
    </source>
</evidence>
<evidence type="ECO:0000313" key="1">
    <source>
        <dbReference type="EMBL" id="PIL34911.1"/>
    </source>
</evidence>
<organism evidence="1 2">
    <name type="scientific">Ganoderma sinense ZZ0214-1</name>
    <dbReference type="NCBI Taxonomy" id="1077348"/>
    <lineage>
        <taxon>Eukaryota</taxon>
        <taxon>Fungi</taxon>
        <taxon>Dikarya</taxon>
        <taxon>Basidiomycota</taxon>
        <taxon>Agaricomycotina</taxon>
        <taxon>Agaricomycetes</taxon>
        <taxon>Polyporales</taxon>
        <taxon>Polyporaceae</taxon>
        <taxon>Ganoderma</taxon>
    </lineage>
</organism>
<protein>
    <submittedName>
        <fullName evidence="1">Uncharacterized protein</fullName>
    </submittedName>
</protein>
<accession>A0A2G8SMC7</accession>
<dbReference type="AlphaFoldDB" id="A0A2G8SMC7"/>
<name>A0A2G8SMC7_9APHY</name>
<dbReference type="EMBL" id="AYKW01000004">
    <property type="protein sequence ID" value="PIL34911.1"/>
    <property type="molecule type" value="Genomic_DNA"/>
</dbReference>
<gene>
    <name evidence="1" type="ORF">GSI_02698</name>
</gene>
<reference evidence="1 2" key="1">
    <citation type="journal article" date="2015" name="Sci. Rep.">
        <title>Chromosome-level genome map provides insights into diverse defense mechanisms in the medicinal fungus Ganoderma sinense.</title>
        <authorList>
            <person name="Zhu Y."/>
            <person name="Xu J."/>
            <person name="Sun C."/>
            <person name="Zhou S."/>
            <person name="Xu H."/>
            <person name="Nelson D.R."/>
            <person name="Qian J."/>
            <person name="Song J."/>
            <person name="Luo H."/>
            <person name="Xiang L."/>
            <person name="Li Y."/>
            <person name="Xu Z."/>
            <person name="Ji A."/>
            <person name="Wang L."/>
            <person name="Lu S."/>
            <person name="Hayward A."/>
            <person name="Sun W."/>
            <person name="Li X."/>
            <person name="Schwartz D.C."/>
            <person name="Wang Y."/>
            <person name="Chen S."/>
        </authorList>
    </citation>
    <scope>NUCLEOTIDE SEQUENCE [LARGE SCALE GENOMIC DNA]</scope>
    <source>
        <strain evidence="1 2">ZZ0214-1</strain>
    </source>
</reference>
<sequence length="53" mass="5839">MPSFTFTYNDEQLIEAKDIPTSTVAARLVKAVLPRGVRLVDSSFSDYCLDLSG</sequence>
<keyword evidence="2" id="KW-1185">Reference proteome</keyword>